<dbReference type="PROSITE" id="PS51419">
    <property type="entry name" value="RAB"/>
    <property type="match status" value="1"/>
</dbReference>
<evidence type="ECO:0000256" key="1">
    <source>
        <dbReference type="ARBA" id="ARBA00022741"/>
    </source>
</evidence>
<accession>L8HGC2</accession>
<dbReference type="EMBL" id="KB007836">
    <property type="protein sequence ID" value="ELR24185.1"/>
    <property type="molecule type" value="Genomic_DNA"/>
</dbReference>
<protein>
    <submittedName>
        <fullName evidence="3">Ras subfamily protein</fullName>
    </submittedName>
</protein>
<dbReference type="PROSITE" id="PS51421">
    <property type="entry name" value="RAS"/>
    <property type="match status" value="1"/>
</dbReference>
<keyword evidence="4" id="KW-1185">Reference proteome</keyword>
<dbReference type="OrthoDB" id="265044at2759"/>
<gene>
    <name evidence="3" type="ORF">ACA1_376580</name>
</gene>
<dbReference type="NCBIfam" id="TIGR00231">
    <property type="entry name" value="small_GTP"/>
    <property type="match status" value="1"/>
</dbReference>
<keyword evidence="2" id="KW-0342">GTP-binding</keyword>
<dbReference type="InterPro" id="IPR027417">
    <property type="entry name" value="P-loop_NTPase"/>
</dbReference>
<dbReference type="KEGG" id="acan:ACA1_376580"/>
<dbReference type="GO" id="GO:0003924">
    <property type="term" value="F:GTPase activity"/>
    <property type="evidence" value="ECO:0007669"/>
    <property type="project" value="InterPro"/>
</dbReference>
<dbReference type="VEuPathDB" id="AmoebaDB:ACA1_376580"/>
<dbReference type="RefSeq" id="XP_004353713.1">
    <property type="nucleotide sequence ID" value="XM_004353661.1"/>
</dbReference>
<evidence type="ECO:0000313" key="3">
    <source>
        <dbReference type="EMBL" id="ELR24185.1"/>
    </source>
</evidence>
<dbReference type="STRING" id="1257118.L8HGC2"/>
<dbReference type="InterPro" id="IPR020849">
    <property type="entry name" value="Small_GTPase_Ras-type"/>
</dbReference>
<proteinExistence type="predicted"/>
<dbReference type="GO" id="GO:0016020">
    <property type="term" value="C:membrane"/>
    <property type="evidence" value="ECO:0007669"/>
    <property type="project" value="InterPro"/>
</dbReference>
<sequence length="181" mass="19998">MGEPKNRVGRIKSVVVGAAGVGKSSLTHVLSGDSFIQEYTPTIEDNYWSQFLVNGHEVLMEILDTPGEEEFPPVTEQCIRTGNAFVLVYSITDQASFDEVEHHHWGLILKCKDRKSFCAAEGAVLACIMSMQSGHEVHFIETSAKLNVNVTTAFARLAHMDMQRQDLVVKNKEKGTGCLLS</sequence>
<dbReference type="GeneID" id="14925194"/>
<dbReference type="PRINTS" id="PR00449">
    <property type="entry name" value="RASTRNSFRMNG"/>
</dbReference>
<keyword evidence="1" id="KW-0547">Nucleotide-binding</keyword>
<dbReference type="Pfam" id="PF00071">
    <property type="entry name" value="Ras"/>
    <property type="match status" value="1"/>
</dbReference>
<evidence type="ECO:0000256" key="2">
    <source>
        <dbReference type="ARBA" id="ARBA00023134"/>
    </source>
</evidence>
<dbReference type="AlphaFoldDB" id="L8HGC2"/>
<evidence type="ECO:0000313" key="4">
    <source>
        <dbReference type="Proteomes" id="UP000011083"/>
    </source>
</evidence>
<name>L8HGC2_ACACF</name>
<dbReference type="Proteomes" id="UP000011083">
    <property type="component" value="Unassembled WGS sequence"/>
</dbReference>
<dbReference type="PANTHER" id="PTHR24070">
    <property type="entry name" value="RAS, DI-RAS, AND RHEB FAMILY MEMBERS OF SMALL GTPASE SUPERFAMILY"/>
    <property type="match status" value="1"/>
</dbReference>
<dbReference type="SMART" id="SM00175">
    <property type="entry name" value="RAB"/>
    <property type="match status" value="1"/>
</dbReference>
<reference evidence="3 4" key="1">
    <citation type="journal article" date="2013" name="Genome Biol.">
        <title>Genome of Acanthamoeba castellanii highlights extensive lateral gene transfer and early evolution of tyrosine kinase signaling.</title>
        <authorList>
            <person name="Clarke M."/>
            <person name="Lohan A.J."/>
            <person name="Liu B."/>
            <person name="Lagkouvardos I."/>
            <person name="Roy S."/>
            <person name="Zafar N."/>
            <person name="Bertelli C."/>
            <person name="Schilde C."/>
            <person name="Kianianmomeni A."/>
            <person name="Burglin T.R."/>
            <person name="Frech C."/>
            <person name="Turcotte B."/>
            <person name="Kopec K.O."/>
            <person name="Synnott J.M."/>
            <person name="Choo C."/>
            <person name="Paponov I."/>
            <person name="Finkler A."/>
            <person name="Soon Heng Tan C."/>
            <person name="Hutchins A.P."/>
            <person name="Weinmeier T."/>
            <person name="Rattei T."/>
            <person name="Chu J.S."/>
            <person name="Gimenez G."/>
            <person name="Irimia M."/>
            <person name="Rigden D.J."/>
            <person name="Fitzpatrick D.A."/>
            <person name="Lorenzo-Morales J."/>
            <person name="Bateman A."/>
            <person name="Chiu C.H."/>
            <person name="Tang P."/>
            <person name="Hegemann P."/>
            <person name="Fromm H."/>
            <person name="Raoult D."/>
            <person name="Greub G."/>
            <person name="Miranda-Saavedra D."/>
            <person name="Chen N."/>
            <person name="Nash P."/>
            <person name="Ginger M.L."/>
            <person name="Horn M."/>
            <person name="Schaap P."/>
            <person name="Caler L."/>
            <person name="Loftus B."/>
        </authorList>
    </citation>
    <scope>NUCLEOTIDE SEQUENCE [LARGE SCALE GENOMIC DNA]</scope>
    <source>
        <strain evidence="3 4">Neff</strain>
    </source>
</reference>
<dbReference type="GO" id="GO:0005525">
    <property type="term" value="F:GTP binding"/>
    <property type="evidence" value="ECO:0007669"/>
    <property type="project" value="UniProtKB-KW"/>
</dbReference>
<dbReference type="SUPFAM" id="SSF52540">
    <property type="entry name" value="P-loop containing nucleoside triphosphate hydrolases"/>
    <property type="match status" value="1"/>
</dbReference>
<organism evidence="3 4">
    <name type="scientific">Acanthamoeba castellanii (strain ATCC 30010 / Neff)</name>
    <dbReference type="NCBI Taxonomy" id="1257118"/>
    <lineage>
        <taxon>Eukaryota</taxon>
        <taxon>Amoebozoa</taxon>
        <taxon>Discosea</taxon>
        <taxon>Longamoebia</taxon>
        <taxon>Centramoebida</taxon>
        <taxon>Acanthamoebidae</taxon>
        <taxon>Acanthamoeba</taxon>
    </lineage>
</organism>
<dbReference type="InterPro" id="IPR005225">
    <property type="entry name" value="Small_GTP-bd"/>
</dbReference>
<dbReference type="Gene3D" id="3.40.50.300">
    <property type="entry name" value="P-loop containing nucleotide triphosphate hydrolases"/>
    <property type="match status" value="1"/>
</dbReference>
<dbReference type="SMART" id="SM00174">
    <property type="entry name" value="RHO"/>
    <property type="match status" value="1"/>
</dbReference>
<dbReference type="SMART" id="SM00173">
    <property type="entry name" value="RAS"/>
    <property type="match status" value="1"/>
</dbReference>
<dbReference type="GO" id="GO:0007165">
    <property type="term" value="P:signal transduction"/>
    <property type="evidence" value="ECO:0007669"/>
    <property type="project" value="InterPro"/>
</dbReference>
<dbReference type="InterPro" id="IPR001806">
    <property type="entry name" value="Small_GTPase"/>
</dbReference>